<proteinExistence type="predicted"/>
<feature type="domain" description="N-acetyltransferase" evidence="3">
    <location>
        <begin position="8"/>
        <end position="149"/>
    </location>
</feature>
<dbReference type="Proteomes" id="UP000643403">
    <property type="component" value="Unassembled WGS sequence"/>
</dbReference>
<comment type="caution">
    <text evidence="4">The sequence shown here is derived from an EMBL/GenBank/DDBJ whole genome shotgun (WGS) entry which is preliminary data.</text>
</comment>
<dbReference type="RefSeq" id="WP_189450721.1">
    <property type="nucleotide sequence ID" value="NZ_BMXY01000004.1"/>
</dbReference>
<keyword evidence="5" id="KW-1185">Reference proteome</keyword>
<dbReference type="InterPro" id="IPR016181">
    <property type="entry name" value="Acyl_CoA_acyltransferase"/>
</dbReference>
<organism evidence="4 5">
    <name type="scientific">Cognatilysobacter xinjiangensis</name>
    <dbReference type="NCBI Taxonomy" id="546892"/>
    <lineage>
        <taxon>Bacteria</taxon>
        <taxon>Pseudomonadati</taxon>
        <taxon>Pseudomonadota</taxon>
        <taxon>Gammaproteobacteria</taxon>
        <taxon>Lysobacterales</taxon>
        <taxon>Lysobacteraceae</taxon>
        <taxon>Cognatilysobacter</taxon>
    </lineage>
</organism>
<evidence type="ECO:0000256" key="2">
    <source>
        <dbReference type="ARBA" id="ARBA00023315"/>
    </source>
</evidence>
<dbReference type="EMBL" id="BMXY01000004">
    <property type="protein sequence ID" value="GGZ70661.1"/>
    <property type="molecule type" value="Genomic_DNA"/>
</dbReference>
<sequence>MAPGGGDVRIRDARIGDAPDVALLLDDLGYPCSRDEAADRIAMVLADPRQRLLLAEIDGHACGLAAMDLRYSLVRGTEQARITALVVSPECARRGIGRRLLRDVEAIARQSGAARIEVTTALSREHAHAFYRDCGYAGGSLHFAKLLGD</sequence>
<dbReference type="PANTHER" id="PTHR43877">
    <property type="entry name" value="AMINOALKYLPHOSPHONATE N-ACETYLTRANSFERASE-RELATED-RELATED"/>
    <property type="match status" value="1"/>
</dbReference>
<dbReference type="InterPro" id="IPR050832">
    <property type="entry name" value="Bact_Acetyltransf"/>
</dbReference>
<keyword evidence="2" id="KW-0012">Acyltransferase</keyword>
<evidence type="ECO:0000259" key="3">
    <source>
        <dbReference type="PROSITE" id="PS51186"/>
    </source>
</evidence>
<evidence type="ECO:0000313" key="4">
    <source>
        <dbReference type="EMBL" id="GGZ70661.1"/>
    </source>
</evidence>
<protein>
    <submittedName>
        <fullName evidence="4">N-acetyltransferase</fullName>
    </submittedName>
</protein>
<evidence type="ECO:0000256" key="1">
    <source>
        <dbReference type="ARBA" id="ARBA00022679"/>
    </source>
</evidence>
<dbReference type="SUPFAM" id="SSF55729">
    <property type="entry name" value="Acyl-CoA N-acyltransferases (Nat)"/>
    <property type="match status" value="1"/>
</dbReference>
<dbReference type="Pfam" id="PF00583">
    <property type="entry name" value="Acetyltransf_1"/>
    <property type="match status" value="1"/>
</dbReference>
<reference evidence="5" key="1">
    <citation type="journal article" date="2019" name="Int. J. Syst. Evol. Microbiol.">
        <title>The Global Catalogue of Microorganisms (GCM) 10K type strain sequencing project: providing services to taxonomists for standard genome sequencing and annotation.</title>
        <authorList>
            <consortium name="The Broad Institute Genomics Platform"/>
            <consortium name="The Broad Institute Genome Sequencing Center for Infectious Disease"/>
            <person name="Wu L."/>
            <person name="Ma J."/>
        </authorList>
    </citation>
    <scope>NUCLEOTIDE SEQUENCE [LARGE SCALE GENOMIC DNA]</scope>
    <source>
        <strain evidence="5">KCTC 22558</strain>
    </source>
</reference>
<gene>
    <name evidence="4" type="ORF">GCM10008101_26240</name>
</gene>
<name>A0ABQ3CCL4_9GAMM</name>
<dbReference type="InterPro" id="IPR000182">
    <property type="entry name" value="GNAT_dom"/>
</dbReference>
<dbReference type="Gene3D" id="3.40.630.30">
    <property type="match status" value="1"/>
</dbReference>
<keyword evidence="1" id="KW-0808">Transferase</keyword>
<accession>A0ABQ3CCL4</accession>
<evidence type="ECO:0000313" key="5">
    <source>
        <dbReference type="Proteomes" id="UP000643403"/>
    </source>
</evidence>
<dbReference type="PROSITE" id="PS51186">
    <property type="entry name" value="GNAT"/>
    <property type="match status" value="1"/>
</dbReference>